<accession>A0A915I8F5</accession>
<name>A0A915I8F5_ROMCU</name>
<reference evidence="2" key="1">
    <citation type="submission" date="2022-11" db="UniProtKB">
        <authorList>
            <consortium name="WormBaseParasite"/>
        </authorList>
    </citation>
    <scope>IDENTIFICATION</scope>
</reference>
<organism evidence="1 2">
    <name type="scientific">Romanomermis culicivorax</name>
    <name type="common">Nematode worm</name>
    <dbReference type="NCBI Taxonomy" id="13658"/>
    <lineage>
        <taxon>Eukaryota</taxon>
        <taxon>Metazoa</taxon>
        <taxon>Ecdysozoa</taxon>
        <taxon>Nematoda</taxon>
        <taxon>Enoplea</taxon>
        <taxon>Dorylaimia</taxon>
        <taxon>Mermithida</taxon>
        <taxon>Mermithoidea</taxon>
        <taxon>Mermithidae</taxon>
        <taxon>Romanomermis</taxon>
    </lineage>
</organism>
<sequence length="306" mass="32838">MFDLFRQSNGEKTSHQQLQQNVMKNAFSNVLEASKSKIFGARYRTTLPPPFIAQVQHPPPPTPTGNGPAATKYVSTPQGVVPSLLNGGSGTGSASRSFLTGSINTNGKPASINLATNVGPFNNWATAPAPPHGALQSKVFNPTIGPPNAHPSKVANVPGVYGAVFNLTAGNVLASNGNFAAFSSKKSPGSANVINLSKNQPNYVTNQDFACYAAPQYRQNSNLISMIEQQPQQTAAQNLNLNINLNMNASGYFHLREDFKKRDGDLLQKMDHFINSTNGNEDEILLARANEKPLTVMNESDLTEKA</sequence>
<proteinExistence type="predicted"/>
<dbReference type="AlphaFoldDB" id="A0A915I8F5"/>
<protein>
    <submittedName>
        <fullName evidence="2">Uncharacterized protein</fullName>
    </submittedName>
</protein>
<evidence type="ECO:0000313" key="2">
    <source>
        <dbReference type="WBParaSite" id="nRc.2.0.1.t10444-RA"/>
    </source>
</evidence>
<keyword evidence="1" id="KW-1185">Reference proteome</keyword>
<dbReference type="Proteomes" id="UP000887565">
    <property type="component" value="Unplaced"/>
</dbReference>
<dbReference type="WBParaSite" id="nRc.2.0.1.t10444-RA">
    <property type="protein sequence ID" value="nRc.2.0.1.t10444-RA"/>
    <property type="gene ID" value="nRc.2.0.1.g10444"/>
</dbReference>
<evidence type="ECO:0000313" key="1">
    <source>
        <dbReference type="Proteomes" id="UP000887565"/>
    </source>
</evidence>